<dbReference type="InterPro" id="IPR036890">
    <property type="entry name" value="HATPase_C_sf"/>
</dbReference>
<dbReference type="SMART" id="SM00304">
    <property type="entry name" value="HAMP"/>
    <property type="match status" value="1"/>
</dbReference>
<dbReference type="InterPro" id="IPR004358">
    <property type="entry name" value="Sig_transdc_His_kin-like_C"/>
</dbReference>
<evidence type="ECO:0000256" key="6">
    <source>
        <dbReference type="ARBA" id="ARBA00022741"/>
    </source>
</evidence>
<evidence type="ECO:0000313" key="13">
    <source>
        <dbReference type="Proteomes" id="UP000223606"/>
    </source>
</evidence>
<dbReference type="PANTHER" id="PTHR44936:SF10">
    <property type="entry name" value="SENSOR PROTEIN RSTB"/>
    <property type="match status" value="1"/>
</dbReference>
<keyword evidence="7" id="KW-0418">Kinase</keyword>
<dbReference type="SUPFAM" id="SSF55874">
    <property type="entry name" value="ATPase domain of HSP90 chaperone/DNA topoisomerase II/histidine kinase"/>
    <property type="match status" value="1"/>
</dbReference>
<dbReference type="GO" id="GO:0000155">
    <property type="term" value="F:phosphorelay sensor kinase activity"/>
    <property type="evidence" value="ECO:0007669"/>
    <property type="project" value="TreeGrafter"/>
</dbReference>
<evidence type="ECO:0000256" key="9">
    <source>
        <dbReference type="SAM" id="Phobius"/>
    </source>
</evidence>
<name>A0A2C9D2C2_9HYPH</name>
<dbReference type="Gene3D" id="3.30.565.10">
    <property type="entry name" value="Histidine kinase-like ATPase, C-terminal domain"/>
    <property type="match status" value="1"/>
</dbReference>
<dbReference type="Proteomes" id="UP000223606">
    <property type="component" value="Chromosome 1"/>
</dbReference>
<dbReference type="EC" id="2.7.13.3" evidence="3"/>
<dbReference type="PROSITE" id="PS50109">
    <property type="entry name" value="HIS_KIN"/>
    <property type="match status" value="1"/>
</dbReference>
<evidence type="ECO:0000256" key="3">
    <source>
        <dbReference type="ARBA" id="ARBA00012438"/>
    </source>
</evidence>
<dbReference type="PROSITE" id="PS50885">
    <property type="entry name" value="HAMP"/>
    <property type="match status" value="1"/>
</dbReference>
<dbReference type="Pfam" id="PF02518">
    <property type="entry name" value="HATPase_c"/>
    <property type="match status" value="1"/>
</dbReference>
<dbReference type="InterPro" id="IPR003594">
    <property type="entry name" value="HATPase_dom"/>
</dbReference>
<dbReference type="Gene3D" id="1.10.287.130">
    <property type="match status" value="1"/>
</dbReference>
<comment type="catalytic activity">
    <reaction evidence="1">
        <text>ATP + protein L-histidine = ADP + protein N-phospho-L-histidine.</text>
        <dbReference type="EC" id="2.7.13.3"/>
    </reaction>
</comment>
<dbReference type="InterPro" id="IPR003660">
    <property type="entry name" value="HAMP_dom"/>
</dbReference>
<proteinExistence type="predicted"/>
<feature type="transmembrane region" description="Helical" evidence="9">
    <location>
        <begin position="163"/>
        <end position="181"/>
    </location>
</feature>
<evidence type="ECO:0000256" key="1">
    <source>
        <dbReference type="ARBA" id="ARBA00000085"/>
    </source>
</evidence>
<dbReference type="AlphaFoldDB" id="A0A2C9D2C2"/>
<organism evidence="12 13">
    <name type="scientific">Hartmannibacter diazotrophicus</name>
    <dbReference type="NCBI Taxonomy" id="1482074"/>
    <lineage>
        <taxon>Bacteria</taxon>
        <taxon>Pseudomonadati</taxon>
        <taxon>Pseudomonadota</taxon>
        <taxon>Alphaproteobacteria</taxon>
        <taxon>Hyphomicrobiales</taxon>
        <taxon>Pleomorphomonadaceae</taxon>
        <taxon>Hartmannibacter</taxon>
    </lineage>
</organism>
<keyword evidence="9" id="KW-0812">Transmembrane</keyword>
<keyword evidence="13" id="KW-1185">Reference proteome</keyword>
<dbReference type="SMART" id="SM00387">
    <property type="entry name" value="HATPase_c"/>
    <property type="match status" value="1"/>
</dbReference>
<evidence type="ECO:0000313" key="12">
    <source>
        <dbReference type="EMBL" id="SON54406.1"/>
    </source>
</evidence>
<dbReference type="GO" id="GO:0005524">
    <property type="term" value="F:ATP binding"/>
    <property type="evidence" value="ECO:0007669"/>
    <property type="project" value="UniProtKB-KW"/>
</dbReference>
<keyword evidence="9" id="KW-0472">Membrane</keyword>
<evidence type="ECO:0000259" key="11">
    <source>
        <dbReference type="PROSITE" id="PS50885"/>
    </source>
</evidence>
<evidence type="ECO:0000256" key="4">
    <source>
        <dbReference type="ARBA" id="ARBA00022553"/>
    </source>
</evidence>
<dbReference type="GO" id="GO:0005886">
    <property type="term" value="C:plasma membrane"/>
    <property type="evidence" value="ECO:0007669"/>
    <property type="project" value="TreeGrafter"/>
</dbReference>
<dbReference type="OrthoDB" id="9804645at2"/>
<dbReference type="InterPro" id="IPR050980">
    <property type="entry name" value="2C_sensor_his_kinase"/>
</dbReference>
<reference evidence="13" key="1">
    <citation type="submission" date="2017-09" db="EMBL/GenBank/DDBJ databases">
        <title>Genome sequence of Nannocystis excedens DSM 71.</title>
        <authorList>
            <person name="Blom J."/>
        </authorList>
    </citation>
    <scope>NUCLEOTIDE SEQUENCE [LARGE SCALE GENOMIC DNA]</scope>
    <source>
        <strain evidence="13">type strain: E19</strain>
    </source>
</reference>
<dbReference type="EMBL" id="LT960614">
    <property type="protein sequence ID" value="SON54406.1"/>
    <property type="molecule type" value="Genomic_DNA"/>
</dbReference>
<keyword evidence="6" id="KW-0547">Nucleotide-binding</keyword>
<evidence type="ECO:0000256" key="5">
    <source>
        <dbReference type="ARBA" id="ARBA00022679"/>
    </source>
</evidence>
<accession>A0A2C9D2C2</accession>
<evidence type="ECO:0000256" key="2">
    <source>
        <dbReference type="ARBA" id="ARBA00004370"/>
    </source>
</evidence>
<comment type="subcellular location">
    <subcellularLocation>
        <location evidence="2">Membrane</location>
    </subcellularLocation>
</comment>
<dbReference type="RefSeq" id="WP_099554708.1">
    <property type="nucleotide sequence ID" value="NZ_LT960614.1"/>
</dbReference>
<protein>
    <recommendedName>
        <fullName evidence="3">histidine kinase</fullName>
        <ecNumber evidence="3">2.7.13.3</ecNumber>
    </recommendedName>
</protein>
<gene>
    <name evidence="12" type="primary">rstB_1</name>
    <name evidence="12" type="ORF">HDIA_0865</name>
</gene>
<keyword evidence="9" id="KW-1133">Transmembrane helix</keyword>
<keyword evidence="5 12" id="KW-0808">Transferase</keyword>
<evidence type="ECO:0000256" key="8">
    <source>
        <dbReference type="ARBA" id="ARBA00022840"/>
    </source>
</evidence>
<feature type="transmembrane region" description="Helical" evidence="9">
    <location>
        <begin position="6"/>
        <end position="30"/>
    </location>
</feature>
<keyword evidence="8" id="KW-0067">ATP-binding</keyword>
<feature type="domain" description="Histidine kinase" evidence="10">
    <location>
        <begin position="243"/>
        <end position="447"/>
    </location>
</feature>
<evidence type="ECO:0000259" key="10">
    <source>
        <dbReference type="PROSITE" id="PS50109"/>
    </source>
</evidence>
<dbReference type="KEGG" id="hdi:HDIA_0865"/>
<dbReference type="PANTHER" id="PTHR44936">
    <property type="entry name" value="SENSOR PROTEIN CREC"/>
    <property type="match status" value="1"/>
</dbReference>
<feature type="domain" description="HAMP" evidence="11">
    <location>
        <begin position="181"/>
        <end position="235"/>
    </location>
</feature>
<keyword evidence="4" id="KW-0597">Phosphoprotein</keyword>
<dbReference type="PRINTS" id="PR00344">
    <property type="entry name" value="BCTRLSENSOR"/>
</dbReference>
<evidence type="ECO:0000256" key="7">
    <source>
        <dbReference type="ARBA" id="ARBA00022777"/>
    </source>
</evidence>
<sequence>MARLTIAARIVLIAVLGIIVAWTIMIAVYYRIRVPETNAVTPAPERIAAVVALVERTPPAERADLFKALTTASFVPSIVAEPDASPDLPLADPELIAGYQAALGQRTLQLVVPENSLFRRLPAARLAQGQALEFRIHLRTGEWLVIDTASLFTLTWFGLPVGYGAAMLGTLLAFATLLLALRETRPLSRLAAAVDRFDLTDRPVDLPRPRRSAPEIKALIGAFDRLQARLNQLLAARMAMITGISHDVRTFAARLRLRVEQIPDAAERERAVGDIADMIRLLDDALLAGRAGSGEQPSELLDLADCLREEVDDRRATGADVTLDLREREALVIGDRLAIRRIFGNLIENAVKYGGSARITLQTERMDESAVHRVTVDDRGPGIPVERRASVLEPFVRLEGSRNRATGGAGLGLAIARTLTDAHGGTLAIDDAPEGGARVIVRLPAFVPSETD</sequence>
<dbReference type="InterPro" id="IPR005467">
    <property type="entry name" value="His_kinase_dom"/>
</dbReference>